<dbReference type="STRING" id="295069.SAMN05421856_101176"/>
<dbReference type="OrthoDB" id="1236556at2"/>
<protein>
    <recommendedName>
        <fullName evidence="4">Tissue inhibitor of metalloproteinase</fullName>
    </recommendedName>
</protein>
<evidence type="ECO:0000313" key="2">
    <source>
        <dbReference type="EMBL" id="SEM11532.1"/>
    </source>
</evidence>
<organism evidence="2 3">
    <name type="scientific">Chryseobacterium taichungense</name>
    <dbReference type="NCBI Taxonomy" id="295069"/>
    <lineage>
        <taxon>Bacteria</taxon>
        <taxon>Pseudomonadati</taxon>
        <taxon>Bacteroidota</taxon>
        <taxon>Flavobacteriia</taxon>
        <taxon>Flavobacteriales</taxon>
        <taxon>Weeksellaceae</taxon>
        <taxon>Chryseobacterium group</taxon>
        <taxon>Chryseobacterium</taxon>
    </lineage>
</organism>
<gene>
    <name evidence="2" type="ORF">SAMN05421856_101176</name>
</gene>
<sequence>MKKLFSLLLLILCIISIPACKCNIDPLAENYLAADVAGIIRIMKVYGENTEQRTYKADIKFEKIYKGKEFKILNVRGLIGNSYSGACEIDVKPGETYLILLNKYNGEYSISACSPKYRFDMEKEKTTAKALEKTFAYLDKNKSKFIGFEFTTCFDELQKGDKSDLSAIRNFSPKNPFAIYKVKINDLSKIDELTPLTTFGDKDQEVEDILKKNMIVDLPMFVNKEPGKEFLILLLYMPDNIKTKYGEIINAEW</sequence>
<reference evidence="3" key="1">
    <citation type="submission" date="2016-10" db="EMBL/GenBank/DDBJ databases">
        <authorList>
            <person name="Varghese N."/>
            <person name="Submissions S."/>
        </authorList>
    </citation>
    <scope>NUCLEOTIDE SEQUENCE [LARGE SCALE GENOMIC DNA]</scope>
    <source>
        <strain evidence="3">DSM 17453</strain>
    </source>
</reference>
<dbReference type="InterPro" id="IPR008993">
    <property type="entry name" value="TIMP-like_OB-fold"/>
</dbReference>
<name>A0A1H7VQF5_9FLAO</name>
<keyword evidence="1" id="KW-0732">Signal</keyword>
<keyword evidence="3" id="KW-1185">Reference proteome</keyword>
<dbReference type="EMBL" id="FOBV01000001">
    <property type="protein sequence ID" value="SEM11532.1"/>
    <property type="molecule type" value="Genomic_DNA"/>
</dbReference>
<dbReference type="Gene3D" id="2.40.50.120">
    <property type="match status" value="1"/>
</dbReference>
<feature type="chain" id="PRO_5011508503" description="Tissue inhibitor of metalloproteinase" evidence="1">
    <location>
        <begin position="22"/>
        <end position="253"/>
    </location>
</feature>
<dbReference type="SUPFAM" id="SSF50242">
    <property type="entry name" value="TIMP-like"/>
    <property type="match status" value="1"/>
</dbReference>
<accession>A0A1H7VQF5</accession>
<dbReference type="RefSeq" id="WP_089997964.1">
    <property type="nucleotide sequence ID" value="NZ_FOBV01000001.1"/>
</dbReference>
<dbReference type="Proteomes" id="UP000199450">
    <property type="component" value="Unassembled WGS sequence"/>
</dbReference>
<evidence type="ECO:0000313" key="3">
    <source>
        <dbReference type="Proteomes" id="UP000199450"/>
    </source>
</evidence>
<evidence type="ECO:0008006" key="4">
    <source>
        <dbReference type="Google" id="ProtNLM"/>
    </source>
</evidence>
<feature type="signal peptide" evidence="1">
    <location>
        <begin position="1"/>
        <end position="21"/>
    </location>
</feature>
<proteinExistence type="predicted"/>
<dbReference type="AlphaFoldDB" id="A0A1H7VQF5"/>
<evidence type="ECO:0000256" key="1">
    <source>
        <dbReference type="SAM" id="SignalP"/>
    </source>
</evidence>